<protein>
    <submittedName>
        <fullName evidence="3">Amidase chyE</fullName>
    </submittedName>
</protein>
<dbReference type="Pfam" id="PF00733">
    <property type="entry name" value="Asn_synthase"/>
    <property type="match status" value="2"/>
</dbReference>
<dbReference type="CDD" id="cd01991">
    <property type="entry name" value="Asn_synthase_B_C"/>
    <property type="match status" value="1"/>
</dbReference>
<feature type="region of interest" description="Disordered" evidence="1">
    <location>
        <begin position="482"/>
        <end position="505"/>
    </location>
</feature>
<reference evidence="3 4" key="1">
    <citation type="submission" date="2023-01" db="EMBL/GenBank/DDBJ databases">
        <title>Analysis of 21 Apiospora genomes using comparative genomics revels a genus with tremendous synthesis potential of carbohydrate active enzymes and secondary metabolites.</title>
        <authorList>
            <person name="Sorensen T."/>
        </authorList>
    </citation>
    <scope>NUCLEOTIDE SEQUENCE [LARGE SCALE GENOMIC DNA]</scope>
    <source>
        <strain evidence="3 4">CBS 117206</strain>
    </source>
</reference>
<name>A0AAW0QPP4_9PEZI</name>
<gene>
    <name evidence="3" type="ORF">PG999_011780</name>
</gene>
<organism evidence="3 4">
    <name type="scientific">Apiospora kogelbergensis</name>
    <dbReference type="NCBI Taxonomy" id="1337665"/>
    <lineage>
        <taxon>Eukaryota</taxon>
        <taxon>Fungi</taxon>
        <taxon>Dikarya</taxon>
        <taxon>Ascomycota</taxon>
        <taxon>Pezizomycotina</taxon>
        <taxon>Sordariomycetes</taxon>
        <taxon>Xylariomycetidae</taxon>
        <taxon>Amphisphaeriales</taxon>
        <taxon>Apiosporaceae</taxon>
        <taxon>Apiospora</taxon>
    </lineage>
</organism>
<keyword evidence="4" id="KW-1185">Reference proteome</keyword>
<feature type="compositionally biased region" description="Basic and acidic residues" evidence="1">
    <location>
        <begin position="655"/>
        <end position="665"/>
    </location>
</feature>
<dbReference type="GO" id="GO:0006529">
    <property type="term" value="P:asparagine biosynthetic process"/>
    <property type="evidence" value="ECO:0007669"/>
    <property type="project" value="InterPro"/>
</dbReference>
<dbReference type="Pfam" id="PF13537">
    <property type="entry name" value="GATase_7"/>
    <property type="match status" value="1"/>
</dbReference>
<dbReference type="GO" id="GO:0005829">
    <property type="term" value="C:cytosol"/>
    <property type="evidence" value="ECO:0007669"/>
    <property type="project" value="TreeGrafter"/>
</dbReference>
<dbReference type="PROSITE" id="PS51278">
    <property type="entry name" value="GATASE_TYPE_2"/>
    <property type="match status" value="1"/>
</dbReference>
<dbReference type="GO" id="GO:0004066">
    <property type="term" value="F:asparagine synthase (glutamine-hydrolyzing) activity"/>
    <property type="evidence" value="ECO:0007669"/>
    <property type="project" value="InterPro"/>
</dbReference>
<dbReference type="SUPFAM" id="SSF56235">
    <property type="entry name" value="N-terminal nucleophile aminohydrolases (Ntn hydrolases)"/>
    <property type="match status" value="2"/>
</dbReference>
<evidence type="ECO:0000256" key="1">
    <source>
        <dbReference type="SAM" id="MobiDB-lite"/>
    </source>
</evidence>
<feature type="domain" description="Glutamine amidotransferase type-2" evidence="2">
    <location>
        <begin position="2"/>
        <end position="256"/>
    </location>
</feature>
<comment type="caution">
    <text evidence="3">The sequence shown here is derived from an EMBL/GenBank/DDBJ whole genome shotgun (WGS) entry which is preliminary data.</text>
</comment>
<evidence type="ECO:0000313" key="3">
    <source>
        <dbReference type="EMBL" id="KAK8101406.1"/>
    </source>
</evidence>
<accession>A0AAW0QPP4</accession>
<dbReference type="InterPro" id="IPR033738">
    <property type="entry name" value="AsnB_N"/>
</dbReference>
<sequence length="783" mass="87757">MCGISVVVKLNRALSSNTVPVGVAQSDNAGSVAKLELEKRLYASLEQISHRGPDAQGVWIDPSNKVGLAHCRLSINDLTPDGSQPLHDDSGHVHAVINGEIYDHARLRAECIRDCGYQFRGHSDSEVAVALYRRYGAPEFLRHLRGEFSLVLYDDRTGDVIAAKDRFGIKPLFWTIAESGGIDGVDSVDGCDADNTNHPDKELWIAAEMKAFLPLGWKPEWDVEAIAMDTWSLGSNTTFKGVKRVDPGYYMVISPDGSIKHEQYWEFDYPDKKQVETRSVEEMIQQLREKTIEAVRLRLHADVPVGIYLSGGLDSSTVAGITKHLVQEQGESMGSQNPTDRIACFCVKFGTDSGFDESADPGRNEEIAQRTADHLGVQMHTIDMTEADFARDFEDTVWHNEQVTCDLNTVGKWALSKLPRDLGFKVILSGEGADEVFAGYHWFLSDFLLEADHSRPQDPLQQTPELRETLYRQARNHIRDKDRNLGTTTSRLDDQDHDDEGDKAKRQDGFIPYLVSFAMADTEMLHPALRPLCDERLRLRATTDSWSAAARTNIRERWHPLHSSLYAWNKKQLPAAILTVVGDRCEMAHSIEGRPPFLDHHLVELVNGMPPGLKERYQPQPSLDSNGASNGGAGSGSLQSGSSAWWRNNDDDYDENSHEPTASDDRNSVFSQFWEKWILREAARPFITDELYRRRKHPYTAPVTWPRDGPLQQMLRRVLTKENVDAVGFLDWPAVARSLEAGFRGGKGDESTKADTMSLRRCLLAAGYVVIAQRFRVAGAVVM</sequence>
<evidence type="ECO:0000313" key="4">
    <source>
        <dbReference type="Proteomes" id="UP001392437"/>
    </source>
</evidence>
<dbReference type="Gene3D" id="3.40.50.620">
    <property type="entry name" value="HUPs"/>
    <property type="match status" value="2"/>
</dbReference>
<dbReference type="Proteomes" id="UP001392437">
    <property type="component" value="Unassembled WGS sequence"/>
</dbReference>
<dbReference type="InterPro" id="IPR017932">
    <property type="entry name" value="GATase_2_dom"/>
</dbReference>
<feature type="region of interest" description="Disordered" evidence="1">
    <location>
        <begin position="609"/>
        <end position="665"/>
    </location>
</feature>
<proteinExistence type="predicted"/>
<dbReference type="SUPFAM" id="SSF52402">
    <property type="entry name" value="Adenine nucleotide alpha hydrolases-like"/>
    <property type="match status" value="1"/>
</dbReference>
<dbReference type="PANTHER" id="PTHR43284">
    <property type="entry name" value="ASPARAGINE SYNTHETASE (GLUTAMINE-HYDROLYZING)"/>
    <property type="match status" value="1"/>
</dbReference>
<dbReference type="Gene3D" id="3.60.20.10">
    <property type="entry name" value="Glutamine Phosphoribosylpyrophosphate, subunit 1, domain 1"/>
    <property type="match status" value="1"/>
</dbReference>
<dbReference type="PANTHER" id="PTHR43284:SF1">
    <property type="entry name" value="ASPARAGINE SYNTHETASE"/>
    <property type="match status" value="1"/>
</dbReference>
<dbReference type="InterPro" id="IPR029055">
    <property type="entry name" value="Ntn_hydrolases_N"/>
</dbReference>
<dbReference type="CDD" id="cd00712">
    <property type="entry name" value="AsnB"/>
    <property type="match status" value="1"/>
</dbReference>
<dbReference type="InterPro" id="IPR051786">
    <property type="entry name" value="ASN_synthetase/amidase"/>
</dbReference>
<dbReference type="EMBL" id="JAQQWP010000009">
    <property type="protein sequence ID" value="KAK8101406.1"/>
    <property type="molecule type" value="Genomic_DNA"/>
</dbReference>
<evidence type="ECO:0000259" key="2">
    <source>
        <dbReference type="PROSITE" id="PS51278"/>
    </source>
</evidence>
<dbReference type="AlphaFoldDB" id="A0AAW0QPP4"/>
<dbReference type="InterPro" id="IPR014729">
    <property type="entry name" value="Rossmann-like_a/b/a_fold"/>
</dbReference>
<dbReference type="InterPro" id="IPR001962">
    <property type="entry name" value="Asn_synthase"/>
</dbReference>